<evidence type="ECO:0000256" key="9">
    <source>
        <dbReference type="ARBA" id="ARBA00022737"/>
    </source>
</evidence>
<reference evidence="21" key="1">
    <citation type="submission" date="2020-08" db="EMBL/GenBank/DDBJ databases">
        <title>Plant Genome Project.</title>
        <authorList>
            <person name="Zhang R.-G."/>
        </authorList>
    </citation>
    <scope>NUCLEOTIDE SEQUENCE</scope>
    <source>
        <strain evidence="21">WSP0</strain>
        <tissue evidence="21">Leaf</tissue>
    </source>
</reference>
<dbReference type="Gene3D" id="3.80.10.10">
    <property type="entry name" value="Ribonuclease Inhibitor"/>
    <property type="match status" value="3"/>
</dbReference>
<dbReference type="PROSITE" id="PS50011">
    <property type="entry name" value="PROTEIN_KINASE_DOM"/>
    <property type="match status" value="1"/>
</dbReference>
<evidence type="ECO:0000313" key="22">
    <source>
        <dbReference type="Proteomes" id="UP000823749"/>
    </source>
</evidence>
<dbReference type="PROSITE" id="PS00108">
    <property type="entry name" value="PROTEIN_KINASE_ST"/>
    <property type="match status" value="1"/>
</dbReference>
<dbReference type="InterPro" id="IPR008271">
    <property type="entry name" value="Ser/Thr_kinase_AS"/>
</dbReference>
<dbReference type="FunFam" id="3.80.10.10:FF:000363">
    <property type="entry name" value="Leucine-rich repeat family protein"/>
    <property type="match status" value="1"/>
</dbReference>
<proteinExistence type="inferred from homology"/>
<evidence type="ECO:0000256" key="17">
    <source>
        <dbReference type="PROSITE-ProRule" id="PRU10141"/>
    </source>
</evidence>
<keyword evidence="5" id="KW-0433">Leucine-rich repeat</keyword>
<accession>A0AAV6KBS9</accession>
<dbReference type="Pfam" id="PF07714">
    <property type="entry name" value="PK_Tyr_Ser-Thr"/>
    <property type="match status" value="1"/>
</dbReference>
<keyword evidence="9" id="KW-0677">Repeat</keyword>
<dbReference type="EMBL" id="JACTNZ010000005">
    <property type="protein sequence ID" value="KAG5549951.1"/>
    <property type="molecule type" value="Genomic_DNA"/>
</dbReference>
<evidence type="ECO:0000256" key="14">
    <source>
        <dbReference type="ARBA" id="ARBA00023136"/>
    </source>
</evidence>
<feature type="chain" id="PRO_5043910677" description="non-specific serine/threonine protein kinase" evidence="19">
    <location>
        <begin position="22"/>
        <end position="971"/>
    </location>
</feature>
<evidence type="ECO:0000256" key="4">
    <source>
        <dbReference type="ARBA" id="ARBA00022527"/>
    </source>
</evidence>
<dbReference type="InterPro" id="IPR001611">
    <property type="entry name" value="Leu-rich_rpt"/>
</dbReference>
<dbReference type="GO" id="GO:0016020">
    <property type="term" value="C:membrane"/>
    <property type="evidence" value="ECO:0007669"/>
    <property type="project" value="UniProtKB-SubCell"/>
</dbReference>
<evidence type="ECO:0000256" key="7">
    <source>
        <dbReference type="ARBA" id="ARBA00022692"/>
    </source>
</evidence>
<dbReference type="Pfam" id="PF00560">
    <property type="entry name" value="LRR_1"/>
    <property type="match status" value="1"/>
</dbReference>
<evidence type="ECO:0000256" key="16">
    <source>
        <dbReference type="ARBA" id="ARBA00023180"/>
    </source>
</evidence>
<dbReference type="InterPro" id="IPR013210">
    <property type="entry name" value="LRR_N_plant-typ"/>
</dbReference>
<evidence type="ECO:0000313" key="21">
    <source>
        <dbReference type="EMBL" id="KAG5549951.1"/>
    </source>
</evidence>
<dbReference type="GO" id="GO:0004674">
    <property type="term" value="F:protein serine/threonine kinase activity"/>
    <property type="evidence" value="ECO:0007669"/>
    <property type="project" value="UniProtKB-KW"/>
</dbReference>
<dbReference type="SMART" id="SM00220">
    <property type="entry name" value="S_TKc"/>
    <property type="match status" value="1"/>
</dbReference>
<gene>
    <name evidence="21" type="ORF">RHGRI_015044</name>
</gene>
<evidence type="ECO:0000256" key="1">
    <source>
        <dbReference type="ARBA" id="ARBA00004479"/>
    </source>
</evidence>
<dbReference type="AlphaFoldDB" id="A0AAV6KBS9"/>
<dbReference type="PANTHER" id="PTHR45974">
    <property type="entry name" value="RECEPTOR-LIKE PROTEIN 55"/>
    <property type="match status" value="1"/>
</dbReference>
<dbReference type="PROSITE" id="PS00107">
    <property type="entry name" value="PROTEIN_KINASE_ATP"/>
    <property type="match status" value="1"/>
</dbReference>
<keyword evidence="6" id="KW-0808">Transferase</keyword>
<keyword evidence="8 19" id="KW-0732">Signal</keyword>
<keyword evidence="12 17" id="KW-0067">ATP-binding</keyword>
<evidence type="ECO:0000256" key="5">
    <source>
        <dbReference type="ARBA" id="ARBA00022614"/>
    </source>
</evidence>
<evidence type="ECO:0000256" key="15">
    <source>
        <dbReference type="ARBA" id="ARBA00023170"/>
    </source>
</evidence>
<keyword evidence="13 18" id="KW-1133">Transmembrane helix</keyword>
<organism evidence="21 22">
    <name type="scientific">Rhododendron griersonianum</name>
    <dbReference type="NCBI Taxonomy" id="479676"/>
    <lineage>
        <taxon>Eukaryota</taxon>
        <taxon>Viridiplantae</taxon>
        <taxon>Streptophyta</taxon>
        <taxon>Embryophyta</taxon>
        <taxon>Tracheophyta</taxon>
        <taxon>Spermatophyta</taxon>
        <taxon>Magnoliopsida</taxon>
        <taxon>eudicotyledons</taxon>
        <taxon>Gunneridae</taxon>
        <taxon>Pentapetalae</taxon>
        <taxon>asterids</taxon>
        <taxon>Ericales</taxon>
        <taxon>Ericaceae</taxon>
        <taxon>Ericoideae</taxon>
        <taxon>Rhodoreae</taxon>
        <taxon>Rhododendron</taxon>
    </lineage>
</organism>
<name>A0AAV6KBS9_9ERIC</name>
<feature type="domain" description="Protein kinase" evidence="20">
    <location>
        <begin position="644"/>
        <end position="922"/>
    </location>
</feature>
<keyword evidence="14 18" id="KW-0472">Membrane</keyword>
<dbReference type="Gene3D" id="1.10.510.10">
    <property type="entry name" value="Transferase(Phosphotransferase) domain 1"/>
    <property type="match status" value="1"/>
</dbReference>
<comment type="subcellular location">
    <subcellularLocation>
        <location evidence="1">Membrane</location>
        <topology evidence="1">Single-pass type I membrane protein</topology>
    </subcellularLocation>
</comment>
<dbReference type="PANTHER" id="PTHR45974:SF266">
    <property type="entry name" value="LEUCINE-RICH REPEAT RECEPTOR PROTEIN KINASE HPCA1"/>
    <property type="match status" value="1"/>
</dbReference>
<evidence type="ECO:0000256" key="2">
    <source>
        <dbReference type="ARBA" id="ARBA00008684"/>
    </source>
</evidence>
<evidence type="ECO:0000259" key="20">
    <source>
        <dbReference type="PROSITE" id="PS50011"/>
    </source>
</evidence>
<dbReference type="FunFam" id="1.10.510.10:FF:000453">
    <property type="entry name" value="LRR receptor-like serine/threonine-protein kinase HSL2"/>
    <property type="match status" value="1"/>
</dbReference>
<dbReference type="Pfam" id="PF08263">
    <property type="entry name" value="LRRNT_2"/>
    <property type="match status" value="1"/>
</dbReference>
<comment type="caution">
    <text evidence="21">The sequence shown here is derived from an EMBL/GenBank/DDBJ whole genome shotgun (WGS) entry which is preliminary data.</text>
</comment>
<keyword evidence="10 17" id="KW-0547">Nucleotide-binding</keyword>
<dbReference type="EC" id="2.7.11.1" evidence="3"/>
<dbReference type="SUPFAM" id="SSF56112">
    <property type="entry name" value="Protein kinase-like (PK-like)"/>
    <property type="match status" value="1"/>
</dbReference>
<keyword evidence="7 18" id="KW-0812">Transmembrane</keyword>
<evidence type="ECO:0000256" key="11">
    <source>
        <dbReference type="ARBA" id="ARBA00022777"/>
    </source>
</evidence>
<dbReference type="InterPro" id="IPR017441">
    <property type="entry name" value="Protein_kinase_ATP_BS"/>
</dbReference>
<dbReference type="GO" id="GO:0005524">
    <property type="term" value="F:ATP binding"/>
    <property type="evidence" value="ECO:0007669"/>
    <property type="project" value="UniProtKB-UniRule"/>
</dbReference>
<dbReference type="InterPro" id="IPR001245">
    <property type="entry name" value="Ser-Thr/Tyr_kinase_cat_dom"/>
</dbReference>
<dbReference type="FunFam" id="3.80.10.10:FF:000542">
    <property type="entry name" value="Leucine-rich repeat protein kinase family protein"/>
    <property type="match status" value="1"/>
</dbReference>
<keyword evidence="22" id="KW-1185">Reference proteome</keyword>
<feature type="binding site" evidence="17">
    <location>
        <position position="672"/>
    </location>
    <ligand>
        <name>ATP</name>
        <dbReference type="ChEBI" id="CHEBI:30616"/>
    </ligand>
</feature>
<evidence type="ECO:0000256" key="12">
    <source>
        <dbReference type="ARBA" id="ARBA00022840"/>
    </source>
</evidence>
<evidence type="ECO:0000256" key="6">
    <source>
        <dbReference type="ARBA" id="ARBA00022679"/>
    </source>
</evidence>
<comment type="similarity">
    <text evidence="2">Belongs to the protein kinase superfamily. Ser/Thr protein kinase family.</text>
</comment>
<sequence>MASRFHVSLLVISIPILLVAAQKNHDFAALNSLKDAWDNTPPNWIGSDPCGSSWEGVRCTNFRVTAITLASMGLTGMLSAGDIESFSELQTLKNLTISFYLRDLSYNKGLTGPIPASIGNLKKLTNLILVGSGFSGPIPGTIGSLQQLVILSLNSNSFSGPIPPQLGNLSNLYWLDLADNKLSGAIPVSDATTPGLDMLTNAKHLYVNHFGKNQLSGEIPSQLFSSKMTLKHVLFENNSLSGNIPSTLGHVKTLEVLRLDRNSLIGPVPSNLNNLVNVNELFLSNNQLTGPLPNLTGMSVLNYMDMSNNMFDESDFPPWFSVLQSLTTLVMENTGLQGQIPVSFFTLPQLQTLVLRNNQLNGTLDVGSSYSDQLKLIDLQNNFIVDFTPRPGFKIKQLILAGNPFCQETGGTSPYCGLQETNSTYSIPENKCIPATCIAYQLLSPNCRCAYAYVGTLYFRAPSFSDLGNLTIYTSLADSLMKFFNSHLLPVDSVSLSNSTRNTDNYVVLRLEVFPPAGQDAFNRTGIIGIGFVLSNQTFKPPHEFGPFFFNGDPYPYFEGPTGTHKSSSTAIIIGSIVGGSVLVLLALLAGIYAFRQKRRAETADKQNNPFASWDPNKNSGDVPQLRGARSFSFEELKKYTNNFSETNDIGTGGYGKVYRGILPNGQLVAVKRAQTGSMQGGHEFKTEIELLSRVHHKNVVSLVGFCFEQGEQMLVYEYIPNGTLKESLSGTLGLFGKSGIKLDWMRRLRIALGMARGLQYLHELANPPIIHRDIKSTNILLDDHLNAKVADFGLSKLLGDPGKGHVSTQVKGTMGYMDPEYYMTQQLTEKSDVYSYGVVMLELVTARQPIDKGKYIVREVRQKMDRTKVGYNLQEIIDPAILGITLGGLEKFVDLALRCVEEAGVERPTMGEVVKEIESIMQIAGLNPNADSASTSASYEGANKGYDHPYTDESLFVYSGAFLPAKVEPQ</sequence>
<dbReference type="FunFam" id="3.30.200.20:FF:000328">
    <property type="entry name" value="Leucine-rich repeat protein kinase family protein"/>
    <property type="match status" value="1"/>
</dbReference>
<evidence type="ECO:0000256" key="13">
    <source>
        <dbReference type="ARBA" id="ARBA00022989"/>
    </source>
</evidence>
<dbReference type="Proteomes" id="UP000823749">
    <property type="component" value="Chromosome 5"/>
</dbReference>
<keyword evidence="4" id="KW-0723">Serine/threonine-protein kinase</keyword>
<feature type="signal peptide" evidence="19">
    <location>
        <begin position="1"/>
        <end position="21"/>
    </location>
</feature>
<keyword evidence="16" id="KW-0325">Glycoprotein</keyword>
<evidence type="ECO:0000256" key="19">
    <source>
        <dbReference type="SAM" id="SignalP"/>
    </source>
</evidence>
<keyword evidence="15" id="KW-0675">Receptor</keyword>
<evidence type="ECO:0000256" key="10">
    <source>
        <dbReference type="ARBA" id="ARBA00022741"/>
    </source>
</evidence>
<dbReference type="InterPro" id="IPR000719">
    <property type="entry name" value="Prot_kinase_dom"/>
</dbReference>
<evidence type="ECO:0000256" key="18">
    <source>
        <dbReference type="SAM" id="Phobius"/>
    </source>
</evidence>
<dbReference type="InterPro" id="IPR011009">
    <property type="entry name" value="Kinase-like_dom_sf"/>
</dbReference>
<dbReference type="Gene3D" id="3.30.200.20">
    <property type="entry name" value="Phosphorylase Kinase, domain 1"/>
    <property type="match status" value="1"/>
</dbReference>
<keyword evidence="11" id="KW-0418">Kinase</keyword>
<evidence type="ECO:0000256" key="8">
    <source>
        <dbReference type="ARBA" id="ARBA00022729"/>
    </source>
</evidence>
<dbReference type="CDD" id="cd14066">
    <property type="entry name" value="STKc_IRAK"/>
    <property type="match status" value="1"/>
</dbReference>
<dbReference type="InterPro" id="IPR032675">
    <property type="entry name" value="LRR_dom_sf"/>
</dbReference>
<feature type="transmembrane region" description="Helical" evidence="18">
    <location>
        <begin position="571"/>
        <end position="595"/>
    </location>
</feature>
<protein>
    <recommendedName>
        <fullName evidence="3">non-specific serine/threonine protein kinase</fullName>
        <ecNumber evidence="3">2.7.11.1</ecNumber>
    </recommendedName>
</protein>
<dbReference type="SUPFAM" id="SSF52058">
    <property type="entry name" value="L domain-like"/>
    <property type="match status" value="1"/>
</dbReference>
<evidence type="ECO:0000256" key="3">
    <source>
        <dbReference type="ARBA" id="ARBA00012513"/>
    </source>
</evidence>